<protein>
    <submittedName>
        <fullName evidence="3">Uncharacterized protein</fullName>
    </submittedName>
</protein>
<dbReference type="PANTHER" id="PTHR12161">
    <property type="entry name" value="IST1 FAMILY MEMBER"/>
    <property type="match status" value="1"/>
</dbReference>
<dbReference type="GO" id="GO:0015031">
    <property type="term" value="P:protein transport"/>
    <property type="evidence" value="ECO:0007669"/>
    <property type="project" value="InterPro"/>
</dbReference>
<keyword evidence="4" id="KW-1185">Reference proteome</keyword>
<sequence length="86" mass="9280">MVMIQQDVAKASGGSNKAAEEQKRSGTCPVDLKEAVTSIVFAAPRCADIPELVDIRKHFTAKYGKEFITSALELRPDSGVSRQVSV</sequence>
<reference evidence="3 4" key="1">
    <citation type="journal article" date="2018" name="Science">
        <title>The opium poppy genome and morphinan production.</title>
        <authorList>
            <person name="Guo L."/>
            <person name="Winzer T."/>
            <person name="Yang X."/>
            <person name="Li Y."/>
            <person name="Ning Z."/>
            <person name="He Z."/>
            <person name="Teodor R."/>
            <person name="Lu Y."/>
            <person name="Bowser T.A."/>
            <person name="Graham I.A."/>
            <person name="Ye K."/>
        </authorList>
    </citation>
    <scope>NUCLEOTIDE SEQUENCE [LARGE SCALE GENOMIC DNA]</scope>
    <source>
        <strain evidence="4">cv. HN1</strain>
        <tissue evidence="3">Leaves</tissue>
    </source>
</reference>
<evidence type="ECO:0000313" key="4">
    <source>
        <dbReference type="Proteomes" id="UP000316621"/>
    </source>
</evidence>
<feature type="region of interest" description="Disordered" evidence="2">
    <location>
        <begin position="1"/>
        <end position="27"/>
    </location>
</feature>
<organism evidence="3 4">
    <name type="scientific">Papaver somniferum</name>
    <name type="common">Opium poppy</name>
    <dbReference type="NCBI Taxonomy" id="3469"/>
    <lineage>
        <taxon>Eukaryota</taxon>
        <taxon>Viridiplantae</taxon>
        <taxon>Streptophyta</taxon>
        <taxon>Embryophyta</taxon>
        <taxon>Tracheophyta</taxon>
        <taxon>Spermatophyta</taxon>
        <taxon>Magnoliopsida</taxon>
        <taxon>Ranunculales</taxon>
        <taxon>Papaveraceae</taxon>
        <taxon>Papaveroideae</taxon>
        <taxon>Papaver</taxon>
    </lineage>
</organism>
<dbReference type="AlphaFoldDB" id="A0A4Y7IVC1"/>
<evidence type="ECO:0000313" key="3">
    <source>
        <dbReference type="EMBL" id="RZC51652.1"/>
    </source>
</evidence>
<comment type="similarity">
    <text evidence="1">Belongs to the IST1 family.</text>
</comment>
<evidence type="ECO:0000256" key="1">
    <source>
        <dbReference type="ARBA" id="ARBA00005536"/>
    </source>
</evidence>
<dbReference type="InterPro" id="IPR042277">
    <property type="entry name" value="IST1-like"/>
</dbReference>
<dbReference type="Pfam" id="PF03398">
    <property type="entry name" value="Ist1"/>
    <property type="match status" value="1"/>
</dbReference>
<dbReference type="InterPro" id="IPR005061">
    <property type="entry name" value="Ist1"/>
</dbReference>
<dbReference type="Proteomes" id="UP000316621">
    <property type="component" value="Chromosome 2"/>
</dbReference>
<dbReference type="EMBL" id="CM010716">
    <property type="protein sequence ID" value="RZC51652.1"/>
    <property type="molecule type" value="Genomic_DNA"/>
</dbReference>
<proteinExistence type="inferred from homology"/>
<dbReference type="Gramene" id="RZC51652">
    <property type="protein sequence ID" value="RZC51652"/>
    <property type="gene ID" value="C5167_020073"/>
</dbReference>
<name>A0A4Y7IVC1_PAPSO</name>
<dbReference type="PANTHER" id="PTHR12161:SF13">
    <property type="entry name" value="REGULATOR OF VPS4 ACTIVITY IN THE MVB PATHWAY PROTEIN"/>
    <property type="match status" value="1"/>
</dbReference>
<dbReference type="Gene3D" id="1.20.1260.60">
    <property type="entry name" value="Vacuolar protein sorting-associated protein Ist1"/>
    <property type="match status" value="1"/>
</dbReference>
<accession>A0A4Y7IVC1</accession>
<dbReference type="OMA" id="MIQQDVA"/>
<dbReference type="STRING" id="3469.A0A4Y7IVC1"/>
<evidence type="ECO:0000256" key="2">
    <source>
        <dbReference type="SAM" id="MobiDB-lite"/>
    </source>
</evidence>
<gene>
    <name evidence="3" type="ORF">C5167_020073</name>
</gene>